<dbReference type="PANTHER" id="PTHR30465">
    <property type="entry name" value="INNER MEMBRANE ABC TRANSPORTER"/>
    <property type="match status" value="1"/>
</dbReference>
<dbReference type="RefSeq" id="WP_121682006.1">
    <property type="nucleotide sequence ID" value="NZ_RCVZ01000015.1"/>
</dbReference>
<comment type="subcellular location">
    <subcellularLocation>
        <location evidence="1">Cell membrane</location>
        <topology evidence="1">Multi-pass membrane protein</topology>
    </subcellularLocation>
</comment>
<evidence type="ECO:0000256" key="7">
    <source>
        <dbReference type="SAM" id="Phobius"/>
    </source>
</evidence>
<keyword evidence="2" id="KW-0813">Transport</keyword>
<dbReference type="Proteomes" id="UP000276770">
    <property type="component" value="Unassembled WGS sequence"/>
</dbReference>
<feature type="transmembrane region" description="Helical" evidence="7">
    <location>
        <begin position="12"/>
        <end position="33"/>
    </location>
</feature>
<evidence type="ECO:0000256" key="1">
    <source>
        <dbReference type="ARBA" id="ARBA00004651"/>
    </source>
</evidence>
<dbReference type="SUPFAM" id="SSF161098">
    <property type="entry name" value="MetI-like"/>
    <property type="match status" value="1"/>
</dbReference>
<evidence type="ECO:0000256" key="4">
    <source>
        <dbReference type="ARBA" id="ARBA00022692"/>
    </source>
</evidence>
<sequence length="289" mass="33315">MLRTTYGIFLKFIYVIIGIVLLSAFTGLFRNGIHLDLFVYMNSVGHIIFSFFNPDNLVVQAANMAKYSIFPSFWEFYRYSIILFLSSFFLSILIGIMLGFFAMLLPEKILRVLKGHLSFLEALPDLFTIVAVQFFIIQYFKSTGMLIFPVAGTFDDRPYFLPILVLSIVPSIQMFKISILLMTAEASKPYIEFVRSKGFHRTYLLSVHLLRNIAPNILNHGKSIILFLLSNMVIFERLFNINGITTFMITYPEPNIIAFSLTLFYLPIFLFFASMNIIIHIFTGQKVVF</sequence>
<evidence type="ECO:0000259" key="8">
    <source>
        <dbReference type="Pfam" id="PF00528"/>
    </source>
</evidence>
<comment type="caution">
    <text evidence="9">The sequence shown here is derived from an EMBL/GenBank/DDBJ whole genome shotgun (WGS) entry which is preliminary data.</text>
</comment>
<dbReference type="GO" id="GO:0005886">
    <property type="term" value="C:plasma membrane"/>
    <property type="evidence" value="ECO:0007669"/>
    <property type="project" value="UniProtKB-SubCell"/>
</dbReference>
<feature type="transmembrane region" description="Helical" evidence="7">
    <location>
        <begin position="81"/>
        <end position="105"/>
    </location>
</feature>
<feature type="transmembrane region" description="Helical" evidence="7">
    <location>
        <begin position="224"/>
        <end position="244"/>
    </location>
</feature>
<feature type="transmembrane region" description="Helical" evidence="7">
    <location>
        <begin position="117"/>
        <end position="139"/>
    </location>
</feature>
<dbReference type="InterPro" id="IPR035906">
    <property type="entry name" value="MetI-like_sf"/>
</dbReference>
<dbReference type="OrthoDB" id="2958608at2"/>
<accession>A0A3L7JRL8</accession>
<evidence type="ECO:0000313" key="10">
    <source>
        <dbReference type="Proteomes" id="UP000276770"/>
    </source>
</evidence>
<dbReference type="InterPro" id="IPR000515">
    <property type="entry name" value="MetI-like"/>
</dbReference>
<keyword evidence="6 7" id="KW-0472">Membrane</keyword>
<organism evidence="9 10">
    <name type="scientific">Falsibacillus albus</name>
    <dbReference type="NCBI Taxonomy" id="2478915"/>
    <lineage>
        <taxon>Bacteria</taxon>
        <taxon>Bacillati</taxon>
        <taxon>Bacillota</taxon>
        <taxon>Bacilli</taxon>
        <taxon>Bacillales</taxon>
        <taxon>Bacillaceae</taxon>
        <taxon>Falsibacillus</taxon>
    </lineage>
</organism>
<evidence type="ECO:0000256" key="5">
    <source>
        <dbReference type="ARBA" id="ARBA00022989"/>
    </source>
</evidence>
<evidence type="ECO:0000256" key="3">
    <source>
        <dbReference type="ARBA" id="ARBA00022475"/>
    </source>
</evidence>
<reference evidence="9 10" key="1">
    <citation type="submission" date="2018-10" db="EMBL/GenBank/DDBJ databases">
        <title>Falsibacillus sp. genome draft.</title>
        <authorList>
            <person name="Shi S."/>
        </authorList>
    </citation>
    <scope>NUCLEOTIDE SEQUENCE [LARGE SCALE GENOMIC DNA]</scope>
    <source>
        <strain evidence="9 10">GY 10110</strain>
    </source>
</reference>
<dbReference type="GO" id="GO:0055085">
    <property type="term" value="P:transmembrane transport"/>
    <property type="evidence" value="ECO:0007669"/>
    <property type="project" value="InterPro"/>
</dbReference>
<dbReference type="AlphaFoldDB" id="A0A3L7JRL8"/>
<keyword evidence="10" id="KW-1185">Reference proteome</keyword>
<protein>
    <submittedName>
        <fullName evidence="9">Peptide transporter</fullName>
    </submittedName>
</protein>
<proteinExistence type="predicted"/>
<gene>
    <name evidence="9" type="ORF">D9X91_17795</name>
</gene>
<dbReference type="Pfam" id="PF00528">
    <property type="entry name" value="BPD_transp_1"/>
    <property type="match status" value="1"/>
</dbReference>
<feature type="transmembrane region" description="Helical" evidence="7">
    <location>
        <begin position="159"/>
        <end position="181"/>
    </location>
</feature>
<evidence type="ECO:0000313" key="9">
    <source>
        <dbReference type="EMBL" id="RLQ93316.1"/>
    </source>
</evidence>
<keyword evidence="3" id="KW-1003">Cell membrane</keyword>
<evidence type="ECO:0000256" key="2">
    <source>
        <dbReference type="ARBA" id="ARBA00022448"/>
    </source>
</evidence>
<name>A0A3L7JRL8_9BACI</name>
<feature type="transmembrane region" description="Helical" evidence="7">
    <location>
        <begin position="256"/>
        <end position="282"/>
    </location>
</feature>
<evidence type="ECO:0000256" key="6">
    <source>
        <dbReference type="ARBA" id="ARBA00023136"/>
    </source>
</evidence>
<keyword evidence="5 7" id="KW-1133">Transmembrane helix</keyword>
<feature type="domain" description="ABC transmembrane type-1" evidence="8">
    <location>
        <begin position="92"/>
        <end position="282"/>
    </location>
</feature>
<keyword evidence="4 7" id="KW-0812">Transmembrane</keyword>
<dbReference type="PANTHER" id="PTHR30465:SF44">
    <property type="entry name" value="ABC-TYPE DIPEPTIDE_OLIGOPEPTIDE TRANSPORT SYSTEM, PERMEASE COMPONENT"/>
    <property type="match status" value="1"/>
</dbReference>
<dbReference type="EMBL" id="RCVZ01000015">
    <property type="protein sequence ID" value="RLQ93316.1"/>
    <property type="molecule type" value="Genomic_DNA"/>
</dbReference>